<name>A0AAV8RAU6_ENSVE</name>
<keyword evidence="2" id="KW-0677">Repeat</keyword>
<proteinExistence type="inferred from homology"/>
<dbReference type="InterPro" id="IPR003305">
    <property type="entry name" value="CenC_carb-bd"/>
</dbReference>
<evidence type="ECO:0000256" key="3">
    <source>
        <dbReference type="ARBA" id="ARBA00022801"/>
    </source>
</evidence>
<feature type="signal peptide" evidence="6">
    <location>
        <begin position="1"/>
        <end position="19"/>
    </location>
</feature>
<feature type="chain" id="PRO_5043597221" description="GH10 domain-containing protein" evidence="6">
    <location>
        <begin position="20"/>
        <end position="1624"/>
    </location>
</feature>
<dbReference type="PANTHER" id="PTHR31490:SF2">
    <property type="entry name" value="GLYCOSYL HYDROLASE FAMILY 10 PROTEIN"/>
    <property type="match status" value="1"/>
</dbReference>
<evidence type="ECO:0000256" key="4">
    <source>
        <dbReference type="ARBA" id="ARBA00023277"/>
    </source>
</evidence>
<sequence>MKISFLTFFLFFSFATIFTEPLRPQYGGGIVRNPEFNDGLKGWSVFGYGQIAERTSGTGNRFLATDRRSLSHQSMSQKVYLHRGMLYTFSAWFQVDQGNTTVTAIFRTAKDGFVHVGAVEARSGCWSMLKGGLTAKSSGPAEFYFESKDTSVEIWVDSVSLQPFTEDQWRAHQEESINKVRKKTVAIQAVDANGHALPGASVSIQQTRPGFPLGCALKSTILQSSAYQSWFTARFPVTTFTNEMKWYANEPEQGKETYGDADAMLAFAKQHGIAVRGHNVVWDDRQYVQNWVQSLPTQKLQEAVNRRFNSVMTRYQGQVIAWDVVNENVHFSYYESRLGENASSIFYQRAHQLDPNALMFLNDFNTLEAPVDGNVTPEKYLQKLRQIQSFGHLPRMAIGLEGHFGTPDIAYMRSAIDKLAGANVPIWLTEVDVAHSNESKHLEDILREAYSHPAVQGIVIFGVWNPKGCFSRMCLTDVNFKNLPTGDVVDKLISEWKSHNVAATTDADGLHRAELFHGEYKITINHPSSNSSSCLAEPQRAQYGGGIVRNPEFNDGLKGWSVFGLGQIAERTSDTGNRFLATDRRSLSHQSMSQKVYLQRGMLYTFSAWLQVDQGNTTVTAIFKTAEDGLVPVGAVEARSGCWSMLKGGLTAKSSGPTEFYFEVSSTSLFSSHCTRFNFFDLNAWWLQSTNTGVEIWVDSVSLQPFTADQWRAHQTESINKVRKKTVAIQAVDDNGHPLPGASVSIQQDRSGFPFGSAIASTILQNSAYQSWFTSRFTVTTLENEMKWPSNEREKGKENYADADAMLAFAKQHGIAVRGHNVLMDVTEAVQSWVKSLPTQQLWDAVNRRFNSVMPRYRGKVIAWDVVNENIHNSYYEDKLGADASSIFYQQAHKLDPNALMFLNDYNTLEASVDNKATPEKYLQKLHQIRSFGNLSRMAIGLESHFTIPDISYMRSALDKLAGAKVPIWLTELDVASSNESKYLEEVLREAYSHPAVHGIVMWGAWHPQGCWRMCLTDNDFKNLPVGDVVDKLIAEWRSDTVTAITDADGLHRAELFHGEYSITIHHPSSNSSSVRSLTVDSATHISNCLAEPPRPQYGGGIVRNPEFNDGLKGWSVFGYGQIAERTSDKGNRFLATDRRSLSHQSMSQKVYLQRGMLYTFSAWLQVDQGHTTVTAIFKTAKDGFVHVGAVEARSGCWSMLKGGLTAKSSGPAEFYFESKETSVEIWVDSVSLQPFTEDQWRAHQAESINKVRKKTVAIQAVDANGHALPGASVSIRQTKAGFPLGCAIARTILENKAYQSWFTSRFTVTTFENEMKWYSNEREQGKEQYADADAMVAFAKQHGIAVRGHNVVWNDPQDVQSWVRSLPTEQLRKAVNRRFNSVMRRYRGQVIAWDVVNENIHFSYFESRLGQNASSIFYQQAHQLDPNALMFLNDFNTLEVPVDGNVTPVKYLQKLRQIQSFGHLPRMAIGLEGHFGTPDIAYMRSAIDKLAGANVPIWLTEVDVAHSNQTKYLEAILREAFSHPAVQGIVIWGAWHPQGCWRMCLTDNNFKNLPAGDVVDNLISELRTHNVAATTDADGLHRAELFHGEYKITINHPSSNSSSVLSLTVDSASHKNNLLRVMV</sequence>
<dbReference type="Gene3D" id="2.60.120.260">
    <property type="entry name" value="Galactose-binding domain-like"/>
    <property type="match status" value="3"/>
</dbReference>
<keyword evidence="4" id="KW-0119">Carbohydrate metabolism</keyword>
<evidence type="ECO:0000256" key="2">
    <source>
        <dbReference type="ARBA" id="ARBA00022737"/>
    </source>
</evidence>
<dbReference type="InterPro" id="IPR017853">
    <property type="entry name" value="GH"/>
</dbReference>
<dbReference type="InterPro" id="IPR001000">
    <property type="entry name" value="GH10_dom"/>
</dbReference>
<dbReference type="InterPro" id="IPR008979">
    <property type="entry name" value="Galactose-bd-like_sf"/>
</dbReference>
<dbReference type="Pfam" id="PF02018">
    <property type="entry name" value="CBM_4_9"/>
    <property type="match status" value="1"/>
</dbReference>
<evidence type="ECO:0000256" key="5">
    <source>
        <dbReference type="ARBA" id="ARBA00023326"/>
    </source>
</evidence>
<protein>
    <recommendedName>
        <fullName evidence="7">GH10 domain-containing protein</fullName>
    </recommendedName>
</protein>
<dbReference type="PROSITE" id="PS51760">
    <property type="entry name" value="GH10_2"/>
    <property type="match status" value="3"/>
</dbReference>
<comment type="caution">
    <text evidence="8">The sequence shown here is derived from an EMBL/GenBank/DDBJ whole genome shotgun (WGS) entry which is preliminary data.</text>
</comment>
<keyword evidence="6" id="KW-0732">Signal</keyword>
<feature type="domain" description="GH10" evidence="7">
    <location>
        <begin position="741"/>
        <end position="1033"/>
    </location>
</feature>
<keyword evidence="9" id="KW-1185">Reference proteome</keyword>
<keyword evidence="5" id="KW-0624">Polysaccharide degradation</keyword>
<gene>
    <name evidence="8" type="ORF">OPV22_008334</name>
</gene>
<dbReference type="Gene3D" id="3.20.20.80">
    <property type="entry name" value="Glycosidases"/>
    <property type="match status" value="3"/>
</dbReference>
<dbReference type="EMBL" id="JAQQAF010000003">
    <property type="protein sequence ID" value="KAJ8497782.1"/>
    <property type="molecule type" value="Genomic_DNA"/>
</dbReference>
<evidence type="ECO:0000313" key="8">
    <source>
        <dbReference type="EMBL" id="KAJ8497782.1"/>
    </source>
</evidence>
<dbReference type="SMART" id="SM00633">
    <property type="entry name" value="Glyco_10"/>
    <property type="match status" value="2"/>
</dbReference>
<evidence type="ECO:0000256" key="1">
    <source>
        <dbReference type="ARBA" id="ARBA00007495"/>
    </source>
</evidence>
<dbReference type="GO" id="GO:0031176">
    <property type="term" value="F:endo-1,4-beta-xylanase activity"/>
    <property type="evidence" value="ECO:0007669"/>
    <property type="project" value="UniProtKB-ARBA"/>
</dbReference>
<keyword evidence="3" id="KW-0378">Hydrolase</keyword>
<dbReference type="SUPFAM" id="SSF49785">
    <property type="entry name" value="Galactose-binding domain-like"/>
    <property type="match status" value="3"/>
</dbReference>
<dbReference type="SUPFAM" id="SSF51445">
    <property type="entry name" value="(Trans)glycosidases"/>
    <property type="match status" value="3"/>
</dbReference>
<dbReference type="GO" id="GO:0000272">
    <property type="term" value="P:polysaccharide catabolic process"/>
    <property type="evidence" value="ECO:0007669"/>
    <property type="project" value="UniProtKB-KW"/>
</dbReference>
<accession>A0AAV8RAU6</accession>
<dbReference type="InterPro" id="IPR044846">
    <property type="entry name" value="GH10"/>
</dbReference>
<feature type="domain" description="GH10" evidence="7">
    <location>
        <begin position="1270"/>
        <end position="1563"/>
    </location>
</feature>
<dbReference type="PANTHER" id="PTHR31490">
    <property type="entry name" value="GLYCOSYL HYDROLASE"/>
    <property type="match status" value="1"/>
</dbReference>
<evidence type="ECO:0000313" key="9">
    <source>
        <dbReference type="Proteomes" id="UP001222027"/>
    </source>
</evidence>
<dbReference type="Proteomes" id="UP001222027">
    <property type="component" value="Unassembled WGS sequence"/>
</dbReference>
<organism evidence="8 9">
    <name type="scientific">Ensete ventricosum</name>
    <name type="common">Abyssinian banana</name>
    <name type="synonym">Musa ensete</name>
    <dbReference type="NCBI Taxonomy" id="4639"/>
    <lineage>
        <taxon>Eukaryota</taxon>
        <taxon>Viridiplantae</taxon>
        <taxon>Streptophyta</taxon>
        <taxon>Embryophyta</taxon>
        <taxon>Tracheophyta</taxon>
        <taxon>Spermatophyta</taxon>
        <taxon>Magnoliopsida</taxon>
        <taxon>Liliopsida</taxon>
        <taxon>Zingiberales</taxon>
        <taxon>Musaceae</taxon>
        <taxon>Ensete</taxon>
    </lineage>
</organism>
<evidence type="ECO:0000256" key="6">
    <source>
        <dbReference type="SAM" id="SignalP"/>
    </source>
</evidence>
<comment type="similarity">
    <text evidence="1">Belongs to the glycosyl hydrolase 10 (cellulase F) family.</text>
</comment>
<feature type="domain" description="GH10" evidence="7">
    <location>
        <begin position="205"/>
        <end position="492"/>
    </location>
</feature>
<evidence type="ECO:0000259" key="7">
    <source>
        <dbReference type="PROSITE" id="PS51760"/>
    </source>
</evidence>
<reference evidence="8 9" key="1">
    <citation type="submission" date="2022-12" db="EMBL/GenBank/DDBJ databases">
        <title>Chromosome-scale assembly of the Ensete ventricosum genome.</title>
        <authorList>
            <person name="Dussert Y."/>
            <person name="Stocks J."/>
            <person name="Wendawek A."/>
            <person name="Woldeyes F."/>
            <person name="Nichols R.A."/>
            <person name="Borrell J.S."/>
        </authorList>
    </citation>
    <scope>NUCLEOTIDE SEQUENCE [LARGE SCALE GENOMIC DNA]</scope>
    <source>
        <strain evidence="9">cv. Maze</strain>
        <tissue evidence="8">Seeds</tissue>
    </source>
</reference>
<dbReference type="Pfam" id="PF00331">
    <property type="entry name" value="Glyco_hydro_10"/>
    <property type="match status" value="3"/>
</dbReference>